<dbReference type="HOGENOM" id="CLU_1535381_0_0_1"/>
<dbReference type="KEGG" id="gtt:GUITHDRAFT_104929"/>
<dbReference type="Proteomes" id="UP000011087">
    <property type="component" value="Unassembled WGS sequence"/>
</dbReference>
<gene>
    <name evidence="2" type="ORF">GUITHDRAFT_104929</name>
</gene>
<reference evidence="3" key="3">
    <citation type="submission" date="2016-03" db="UniProtKB">
        <authorList>
            <consortium name="EnsemblProtists"/>
        </authorList>
    </citation>
    <scope>IDENTIFICATION</scope>
</reference>
<reference evidence="2 4" key="1">
    <citation type="journal article" date="2012" name="Nature">
        <title>Algal genomes reveal evolutionary mosaicism and the fate of nucleomorphs.</title>
        <authorList>
            <consortium name="DOE Joint Genome Institute"/>
            <person name="Curtis B.A."/>
            <person name="Tanifuji G."/>
            <person name="Burki F."/>
            <person name="Gruber A."/>
            <person name="Irimia M."/>
            <person name="Maruyama S."/>
            <person name="Arias M.C."/>
            <person name="Ball S.G."/>
            <person name="Gile G.H."/>
            <person name="Hirakawa Y."/>
            <person name="Hopkins J.F."/>
            <person name="Kuo A."/>
            <person name="Rensing S.A."/>
            <person name="Schmutz J."/>
            <person name="Symeonidi A."/>
            <person name="Elias M."/>
            <person name="Eveleigh R.J."/>
            <person name="Herman E.K."/>
            <person name="Klute M.J."/>
            <person name="Nakayama T."/>
            <person name="Obornik M."/>
            <person name="Reyes-Prieto A."/>
            <person name="Armbrust E.V."/>
            <person name="Aves S.J."/>
            <person name="Beiko R.G."/>
            <person name="Coutinho P."/>
            <person name="Dacks J.B."/>
            <person name="Durnford D.G."/>
            <person name="Fast N.M."/>
            <person name="Green B.R."/>
            <person name="Grisdale C.J."/>
            <person name="Hempel F."/>
            <person name="Henrissat B."/>
            <person name="Hoppner M.P."/>
            <person name="Ishida K."/>
            <person name="Kim E."/>
            <person name="Koreny L."/>
            <person name="Kroth P.G."/>
            <person name="Liu Y."/>
            <person name="Malik S.B."/>
            <person name="Maier U.G."/>
            <person name="McRose D."/>
            <person name="Mock T."/>
            <person name="Neilson J.A."/>
            <person name="Onodera N.T."/>
            <person name="Poole A.M."/>
            <person name="Pritham E.J."/>
            <person name="Richards T.A."/>
            <person name="Rocap G."/>
            <person name="Roy S.W."/>
            <person name="Sarai C."/>
            <person name="Schaack S."/>
            <person name="Shirato S."/>
            <person name="Slamovits C.H."/>
            <person name="Spencer D.F."/>
            <person name="Suzuki S."/>
            <person name="Worden A.Z."/>
            <person name="Zauner S."/>
            <person name="Barry K."/>
            <person name="Bell C."/>
            <person name="Bharti A.K."/>
            <person name="Crow J.A."/>
            <person name="Grimwood J."/>
            <person name="Kramer R."/>
            <person name="Lindquist E."/>
            <person name="Lucas S."/>
            <person name="Salamov A."/>
            <person name="McFadden G.I."/>
            <person name="Lane C.E."/>
            <person name="Keeling P.J."/>
            <person name="Gray M.W."/>
            <person name="Grigoriev I.V."/>
            <person name="Archibald J.M."/>
        </authorList>
    </citation>
    <scope>NUCLEOTIDE SEQUENCE</scope>
    <source>
        <strain evidence="2 4">CCMP2712</strain>
    </source>
</reference>
<name>L1JMH7_GUITC</name>
<evidence type="ECO:0000313" key="2">
    <source>
        <dbReference type="EMBL" id="EKX49400.1"/>
    </source>
</evidence>
<feature type="compositionally biased region" description="Basic and acidic residues" evidence="1">
    <location>
        <begin position="42"/>
        <end position="56"/>
    </location>
</feature>
<dbReference type="PaxDb" id="55529-EKX49400"/>
<feature type="region of interest" description="Disordered" evidence="1">
    <location>
        <begin position="15"/>
        <end position="82"/>
    </location>
</feature>
<evidence type="ECO:0000313" key="3">
    <source>
        <dbReference type="EnsemblProtists" id="EKX49400"/>
    </source>
</evidence>
<dbReference type="RefSeq" id="XP_005836380.1">
    <property type="nucleotide sequence ID" value="XM_005836323.1"/>
</dbReference>
<feature type="compositionally biased region" description="Basic and acidic residues" evidence="1">
    <location>
        <begin position="15"/>
        <end position="30"/>
    </location>
</feature>
<dbReference type="GeneID" id="17305979"/>
<evidence type="ECO:0000313" key="4">
    <source>
        <dbReference type="Proteomes" id="UP000011087"/>
    </source>
</evidence>
<proteinExistence type="predicted"/>
<sequence length="175" mass="19450">MDAEKLTVEELRRVREEVERQARAREEIHARRAAASAQPEVAHPKEEAARGEERARGSPTVDGQHEGAKAIEGNGQVGAEGSARVTLSVNPCDKLSAVVEEIQKHWTSKNSRSQSTILDYGLQPIWPSFLKYEMCGDGKAAVFFFDRAAAARVFYKWSNDRSFFNGSAVSNTRIQ</sequence>
<keyword evidence="4" id="KW-1185">Reference proteome</keyword>
<protein>
    <submittedName>
        <fullName evidence="2 3">Uncharacterized protein</fullName>
    </submittedName>
</protein>
<dbReference type="EnsemblProtists" id="EKX49400">
    <property type="protein sequence ID" value="EKX49400"/>
    <property type="gene ID" value="GUITHDRAFT_104929"/>
</dbReference>
<dbReference type="EMBL" id="JH992982">
    <property type="protein sequence ID" value="EKX49400.1"/>
    <property type="molecule type" value="Genomic_DNA"/>
</dbReference>
<dbReference type="AlphaFoldDB" id="L1JMH7"/>
<accession>L1JMH7</accession>
<evidence type="ECO:0000256" key="1">
    <source>
        <dbReference type="SAM" id="MobiDB-lite"/>
    </source>
</evidence>
<organism evidence="2">
    <name type="scientific">Guillardia theta (strain CCMP2712)</name>
    <name type="common">Cryptophyte</name>
    <dbReference type="NCBI Taxonomy" id="905079"/>
    <lineage>
        <taxon>Eukaryota</taxon>
        <taxon>Cryptophyceae</taxon>
        <taxon>Pyrenomonadales</taxon>
        <taxon>Geminigeraceae</taxon>
        <taxon>Guillardia</taxon>
    </lineage>
</organism>
<reference evidence="4" key="2">
    <citation type="submission" date="2012-11" db="EMBL/GenBank/DDBJ databases">
        <authorList>
            <person name="Kuo A."/>
            <person name="Curtis B.A."/>
            <person name="Tanifuji G."/>
            <person name="Burki F."/>
            <person name="Gruber A."/>
            <person name="Irimia M."/>
            <person name="Maruyama S."/>
            <person name="Arias M.C."/>
            <person name="Ball S.G."/>
            <person name="Gile G.H."/>
            <person name="Hirakawa Y."/>
            <person name="Hopkins J.F."/>
            <person name="Rensing S.A."/>
            <person name="Schmutz J."/>
            <person name="Symeonidi A."/>
            <person name="Elias M."/>
            <person name="Eveleigh R.J."/>
            <person name="Herman E.K."/>
            <person name="Klute M.J."/>
            <person name="Nakayama T."/>
            <person name="Obornik M."/>
            <person name="Reyes-Prieto A."/>
            <person name="Armbrust E.V."/>
            <person name="Aves S.J."/>
            <person name="Beiko R.G."/>
            <person name="Coutinho P."/>
            <person name="Dacks J.B."/>
            <person name="Durnford D.G."/>
            <person name="Fast N.M."/>
            <person name="Green B.R."/>
            <person name="Grisdale C."/>
            <person name="Hempe F."/>
            <person name="Henrissat B."/>
            <person name="Hoppner M.P."/>
            <person name="Ishida K.-I."/>
            <person name="Kim E."/>
            <person name="Koreny L."/>
            <person name="Kroth P.G."/>
            <person name="Liu Y."/>
            <person name="Malik S.-B."/>
            <person name="Maier U.G."/>
            <person name="McRose D."/>
            <person name="Mock T."/>
            <person name="Neilson J.A."/>
            <person name="Onodera N.T."/>
            <person name="Poole A.M."/>
            <person name="Pritham E.J."/>
            <person name="Richards T.A."/>
            <person name="Rocap G."/>
            <person name="Roy S.W."/>
            <person name="Sarai C."/>
            <person name="Schaack S."/>
            <person name="Shirato S."/>
            <person name="Slamovits C.H."/>
            <person name="Spencer D.F."/>
            <person name="Suzuki S."/>
            <person name="Worden A.Z."/>
            <person name="Zauner S."/>
            <person name="Barry K."/>
            <person name="Bell C."/>
            <person name="Bharti A.K."/>
            <person name="Crow J.A."/>
            <person name="Grimwood J."/>
            <person name="Kramer R."/>
            <person name="Lindquist E."/>
            <person name="Lucas S."/>
            <person name="Salamov A."/>
            <person name="McFadden G.I."/>
            <person name="Lane C.E."/>
            <person name="Keeling P.J."/>
            <person name="Gray M.W."/>
            <person name="Grigoriev I.V."/>
            <person name="Archibald J.M."/>
        </authorList>
    </citation>
    <scope>NUCLEOTIDE SEQUENCE</scope>
    <source>
        <strain evidence="4">CCMP2712</strain>
    </source>
</reference>